<keyword evidence="9" id="KW-1185">Reference proteome</keyword>
<dbReference type="PANTHER" id="PTHR34856:SF2">
    <property type="entry name" value="PROTEIN NRFD"/>
    <property type="match status" value="1"/>
</dbReference>
<feature type="transmembrane region" description="Helical" evidence="7">
    <location>
        <begin position="148"/>
        <end position="166"/>
    </location>
</feature>
<feature type="transmembrane region" description="Helical" evidence="7">
    <location>
        <begin position="186"/>
        <end position="204"/>
    </location>
</feature>
<dbReference type="Proteomes" id="UP000248863">
    <property type="component" value="Unassembled WGS sequence"/>
</dbReference>
<evidence type="ECO:0000256" key="2">
    <source>
        <dbReference type="ARBA" id="ARBA00008929"/>
    </source>
</evidence>
<sequence>MTILEVVNVSRDVTWLPWAVQYFFLVGLSVAGFLVSVPGLALGARSQRGFAKNALIGALACGLVAPVALLADLHQPGRFWRFYANPNLGSWMAWGAFFIPCYVAGLLAYAWAALRGDLAAAGQGDDLVSRLRRLIAAGGTPSPRLTKIFAGWTVVFGLLILLYTGMETMVVKARPLWNTPVLPLQFAATAVTGAAGLTLLIARLRGDATRAGDAVAARWMTAALLATVALGLVWFGLGAFGLSETHARALDSVAGHRAWQVTAVWAAAATMLPLLLLWLRPPGWAWLVGLLGLHAAWMFRWTVFIGGQTVPKTGAGLYVYQLPLGHDGLLGIAGSLGLWLFVFVLITTLLPDATAARSRAALAPAE</sequence>
<evidence type="ECO:0000256" key="7">
    <source>
        <dbReference type="SAM" id="Phobius"/>
    </source>
</evidence>
<dbReference type="Gene3D" id="1.20.1630.10">
    <property type="entry name" value="Formate dehydrogenase/DMSO reductase domain"/>
    <property type="match status" value="1"/>
</dbReference>
<evidence type="ECO:0000256" key="4">
    <source>
        <dbReference type="ARBA" id="ARBA00022692"/>
    </source>
</evidence>
<evidence type="ECO:0000313" key="9">
    <source>
        <dbReference type="Proteomes" id="UP000248863"/>
    </source>
</evidence>
<gene>
    <name evidence="8" type="ORF">CH338_09810</name>
</gene>
<accession>A0A327KPQ4</accession>
<protein>
    <submittedName>
        <fullName evidence="8">Tetrathionate reductase</fullName>
    </submittedName>
</protein>
<comment type="similarity">
    <text evidence="2">Belongs to the NrfD family.</text>
</comment>
<keyword evidence="4 7" id="KW-0812">Transmembrane</keyword>
<evidence type="ECO:0000313" key="8">
    <source>
        <dbReference type="EMBL" id="RAI39312.1"/>
    </source>
</evidence>
<evidence type="ECO:0000256" key="6">
    <source>
        <dbReference type="ARBA" id="ARBA00023136"/>
    </source>
</evidence>
<reference evidence="8 9" key="1">
    <citation type="submission" date="2017-07" db="EMBL/GenBank/DDBJ databases">
        <title>Draft Genome Sequences of Select Purple Nonsulfur Bacteria.</title>
        <authorList>
            <person name="Lasarre B."/>
            <person name="Mckinlay J.B."/>
        </authorList>
    </citation>
    <scope>NUCLEOTIDE SEQUENCE [LARGE SCALE GENOMIC DNA]</scope>
    <source>
        <strain evidence="8 9">DSM 11907</strain>
    </source>
</reference>
<evidence type="ECO:0000256" key="3">
    <source>
        <dbReference type="ARBA" id="ARBA00022475"/>
    </source>
</evidence>
<organism evidence="8 9">
    <name type="scientific">Rhodoplanes elegans</name>
    <dbReference type="NCBI Taxonomy" id="29408"/>
    <lineage>
        <taxon>Bacteria</taxon>
        <taxon>Pseudomonadati</taxon>
        <taxon>Pseudomonadota</taxon>
        <taxon>Alphaproteobacteria</taxon>
        <taxon>Hyphomicrobiales</taxon>
        <taxon>Nitrobacteraceae</taxon>
        <taxon>Rhodoplanes</taxon>
    </lineage>
</organism>
<dbReference type="GO" id="GO:0005886">
    <property type="term" value="C:plasma membrane"/>
    <property type="evidence" value="ECO:0007669"/>
    <property type="project" value="UniProtKB-SubCell"/>
</dbReference>
<dbReference type="EMBL" id="NPEU01000081">
    <property type="protein sequence ID" value="RAI39312.1"/>
    <property type="molecule type" value="Genomic_DNA"/>
</dbReference>
<keyword evidence="5 7" id="KW-1133">Transmembrane helix</keyword>
<comment type="caution">
    <text evidence="8">The sequence shown here is derived from an EMBL/GenBank/DDBJ whole genome shotgun (WGS) entry which is preliminary data.</text>
</comment>
<dbReference type="InterPro" id="IPR052049">
    <property type="entry name" value="Electron_transfer_protein"/>
</dbReference>
<dbReference type="PANTHER" id="PTHR34856">
    <property type="entry name" value="PROTEIN NRFD"/>
    <property type="match status" value="1"/>
</dbReference>
<dbReference type="Pfam" id="PF03916">
    <property type="entry name" value="NrfD"/>
    <property type="match status" value="1"/>
</dbReference>
<comment type="subcellular location">
    <subcellularLocation>
        <location evidence="1">Cell membrane</location>
        <topology evidence="1">Multi-pass membrane protein</topology>
    </subcellularLocation>
</comment>
<name>A0A327KPQ4_9BRAD</name>
<feature type="transmembrane region" description="Helical" evidence="7">
    <location>
        <begin position="91"/>
        <end position="114"/>
    </location>
</feature>
<keyword evidence="6 7" id="KW-0472">Membrane</keyword>
<evidence type="ECO:0000256" key="5">
    <source>
        <dbReference type="ARBA" id="ARBA00022989"/>
    </source>
</evidence>
<feature type="transmembrane region" description="Helical" evidence="7">
    <location>
        <begin position="286"/>
        <end position="308"/>
    </location>
</feature>
<evidence type="ECO:0000256" key="1">
    <source>
        <dbReference type="ARBA" id="ARBA00004651"/>
    </source>
</evidence>
<keyword evidence="3" id="KW-1003">Cell membrane</keyword>
<dbReference type="InterPro" id="IPR005614">
    <property type="entry name" value="NrfD-like"/>
</dbReference>
<feature type="transmembrane region" description="Helical" evidence="7">
    <location>
        <begin position="20"/>
        <end position="42"/>
    </location>
</feature>
<feature type="transmembrane region" description="Helical" evidence="7">
    <location>
        <begin position="328"/>
        <end position="350"/>
    </location>
</feature>
<dbReference type="AlphaFoldDB" id="A0A327KPQ4"/>
<proteinExistence type="inferred from homology"/>
<feature type="transmembrane region" description="Helical" evidence="7">
    <location>
        <begin position="216"/>
        <end position="237"/>
    </location>
</feature>
<feature type="transmembrane region" description="Helical" evidence="7">
    <location>
        <begin position="54"/>
        <end position="71"/>
    </location>
</feature>
<dbReference type="OrthoDB" id="9770779at2"/>
<dbReference type="RefSeq" id="WP_111356923.1">
    <property type="nucleotide sequence ID" value="NZ_NHSK01000111.1"/>
</dbReference>
<feature type="transmembrane region" description="Helical" evidence="7">
    <location>
        <begin position="257"/>
        <end position="279"/>
    </location>
</feature>